<dbReference type="RefSeq" id="WP_015299905.1">
    <property type="nucleotide sequence ID" value="NC_019964.1"/>
</dbReference>
<gene>
    <name evidence="2" type="ordered locus">Halru_0593</name>
</gene>
<accession>L0I936</accession>
<keyword evidence="3" id="KW-1185">Reference proteome</keyword>
<organism evidence="2 3">
    <name type="scientific">Halovivax ruber (strain DSM 18193 / JCM 13892 / XH-70)</name>
    <dbReference type="NCBI Taxonomy" id="797302"/>
    <lineage>
        <taxon>Archaea</taxon>
        <taxon>Methanobacteriati</taxon>
        <taxon>Methanobacteriota</taxon>
        <taxon>Stenosarchaea group</taxon>
        <taxon>Halobacteria</taxon>
        <taxon>Halobacteriales</taxon>
        <taxon>Natrialbaceae</taxon>
        <taxon>Halovivax</taxon>
    </lineage>
</organism>
<reference evidence="2" key="1">
    <citation type="submission" date="2011-09" db="EMBL/GenBank/DDBJ databases">
        <title>Complete sequence of Halovivax ruber XH-70.</title>
        <authorList>
            <consortium name="US DOE Joint Genome Institute"/>
            <person name="Lucas S."/>
            <person name="Han J."/>
            <person name="Lapidus A."/>
            <person name="Cheng J.-F."/>
            <person name="Goodwin L."/>
            <person name="Pitluck S."/>
            <person name="Peters L."/>
            <person name="Mikhailova N."/>
            <person name="Davenport K."/>
            <person name="Detter J.C."/>
            <person name="Han C."/>
            <person name="Tapia R."/>
            <person name="Land M."/>
            <person name="Hauser L."/>
            <person name="Kyrpides N."/>
            <person name="Ivanova N."/>
            <person name="Pagani I."/>
            <person name="Sproer C."/>
            <person name="Anderson I."/>
            <person name="Woyke T."/>
        </authorList>
    </citation>
    <scope>NUCLEOTIDE SEQUENCE</scope>
    <source>
        <strain evidence="2">XH-70</strain>
    </source>
</reference>
<evidence type="ECO:0000313" key="3">
    <source>
        <dbReference type="Proteomes" id="UP000010846"/>
    </source>
</evidence>
<dbReference type="eggNOG" id="arCOG09253">
    <property type="taxonomic scope" value="Archaea"/>
</dbReference>
<dbReference type="KEGG" id="hru:Halru_0593"/>
<proteinExistence type="predicted"/>
<dbReference type="Proteomes" id="UP000010846">
    <property type="component" value="Chromosome"/>
</dbReference>
<name>L0I936_HALRX</name>
<evidence type="ECO:0000256" key="1">
    <source>
        <dbReference type="SAM" id="MobiDB-lite"/>
    </source>
</evidence>
<protein>
    <submittedName>
        <fullName evidence="2">Uncharacterized protein</fullName>
    </submittedName>
</protein>
<dbReference type="EMBL" id="CP003050">
    <property type="protein sequence ID" value="AGB15224.1"/>
    <property type="molecule type" value="Genomic_DNA"/>
</dbReference>
<sequence>MPDTDDSDDDCDPDPPATGGEAGGGEEDVPAWKEYGYPRKPKWAPDCPRCGGPILGVTIAGPGVSQVTPCGCNVAPSDVEIL</sequence>
<feature type="region of interest" description="Disordered" evidence="1">
    <location>
        <begin position="1"/>
        <end position="31"/>
    </location>
</feature>
<dbReference type="HOGENOM" id="CLU_2550154_0_0_2"/>
<evidence type="ECO:0000313" key="2">
    <source>
        <dbReference type="EMBL" id="AGB15224.1"/>
    </source>
</evidence>
<feature type="compositionally biased region" description="Acidic residues" evidence="1">
    <location>
        <begin position="1"/>
        <end position="13"/>
    </location>
</feature>
<dbReference type="AlphaFoldDB" id="L0I936"/>
<dbReference type="GeneID" id="71811658"/>